<accession>A0A6N7ZAQ9</accession>
<dbReference type="RefSeq" id="WP_154760917.1">
    <property type="nucleotide sequence ID" value="NZ_WMBA01000079.1"/>
</dbReference>
<evidence type="ECO:0000259" key="1">
    <source>
        <dbReference type="Pfam" id="PF12680"/>
    </source>
</evidence>
<evidence type="ECO:0000313" key="3">
    <source>
        <dbReference type="Proteomes" id="UP000440096"/>
    </source>
</evidence>
<gene>
    <name evidence="2" type="ORF">GKO32_33425</name>
</gene>
<dbReference type="Proteomes" id="UP000440096">
    <property type="component" value="Unassembled WGS sequence"/>
</dbReference>
<keyword evidence="3" id="KW-1185">Reference proteome</keyword>
<dbReference type="AlphaFoldDB" id="A0A6N7ZAQ9"/>
<dbReference type="Pfam" id="PF12680">
    <property type="entry name" value="SnoaL_2"/>
    <property type="match status" value="1"/>
</dbReference>
<dbReference type="InterPro" id="IPR032710">
    <property type="entry name" value="NTF2-like_dom_sf"/>
</dbReference>
<dbReference type="OrthoDB" id="3681559at2"/>
<name>A0A6N7ZAQ9_9PSEU</name>
<dbReference type="EMBL" id="WMBA01000079">
    <property type="protein sequence ID" value="MTD58846.1"/>
    <property type="molecule type" value="Genomic_DNA"/>
</dbReference>
<feature type="domain" description="SnoaL-like" evidence="1">
    <location>
        <begin position="29"/>
        <end position="127"/>
    </location>
</feature>
<dbReference type="Gene3D" id="3.10.450.50">
    <property type="match status" value="1"/>
</dbReference>
<evidence type="ECO:0000313" key="2">
    <source>
        <dbReference type="EMBL" id="MTD58846.1"/>
    </source>
</evidence>
<dbReference type="SUPFAM" id="SSF54427">
    <property type="entry name" value="NTF2-like"/>
    <property type="match status" value="1"/>
</dbReference>
<organism evidence="2 3">
    <name type="scientific">Amycolatopsis pithecellobii</name>
    <dbReference type="NCBI Taxonomy" id="664692"/>
    <lineage>
        <taxon>Bacteria</taxon>
        <taxon>Bacillati</taxon>
        <taxon>Actinomycetota</taxon>
        <taxon>Actinomycetes</taxon>
        <taxon>Pseudonocardiales</taxon>
        <taxon>Pseudonocardiaceae</taxon>
        <taxon>Amycolatopsis</taxon>
    </lineage>
</organism>
<dbReference type="InterPro" id="IPR037401">
    <property type="entry name" value="SnoaL-like"/>
</dbReference>
<comment type="caution">
    <text evidence="2">The sequence shown here is derived from an EMBL/GenBank/DDBJ whole genome shotgun (WGS) entry which is preliminary data.</text>
</comment>
<sequence length="154" mass="16760">MTETAKHERSPLDLAEAIRLTILGKDADEDLFAEDAVYEIAFAVPGTPDRVEGRDAIIAHMKAVADGPAATLLDIKDVQGTYHRTDDDAVVVMEFRVTGERSTDHTPFEFRSSIGVLTVRHGRIAHWRDYPNAVGGAAAAGFLKQFAELLIANA</sequence>
<reference evidence="2 3" key="1">
    <citation type="submission" date="2019-11" db="EMBL/GenBank/DDBJ databases">
        <title>Draft genome of Amycolatopsis RM579.</title>
        <authorList>
            <person name="Duangmal K."/>
            <person name="Mingma R."/>
        </authorList>
    </citation>
    <scope>NUCLEOTIDE SEQUENCE [LARGE SCALE GENOMIC DNA]</scope>
    <source>
        <strain evidence="2 3">RM579</strain>
    </source>
</reference>
<protein>
    <recommendedName>
        <fullName evidence="1">SnoaL-like domain-containing protein</fullName>
    </recommendedName>
</protein>
<proteinExistence type="predicted"/>